<comment type="subunit">
    <text evidence="8">Consists of a catalytic RNA component and at least 4-5 protein subunits.</text>
</comment>
<feature type="binding site" evidence="8">
    <location>
        <position position="59"/>
    </location>
    <ligand>
        <name>Zn(2+)</name>
        <dbReference type="ChEBI" id="CHEBI:29105"/>
    </ligand>
</feature>
<comment type="cofactor">
    <cofactor evidence="8">
        <name>Zn(2+)</name>
        <dbReference type="ChEBI" id="CHEBI:29105"/>
    </cofactor>
    <text evidence="8">Binds 1 zinc ion per subunit.</text>
</comment>
<dbReference type="KEGG" id="nfn:NFRAN_1022"/>
<feature type="binding site" evidence="8">
    <location>
        <position position="85"/>
    </location>
    <ligand>
        <name>Zn(2+)</name>
        <dbReference type="ChEBI" id="CHEBI:29105"/>
    </ligand>
</feature>
<evidence type="ECO:0000256" key="5">
    <source>
        <dbReference type="ARBA" id="ARBA00022759"/>
    </source>
</evidence>
<protein>
    <recommendedName>
        <fullName evidence="8">Ribonuclease P protein component 4</fullName>
        <shortName evidence="8">RNase P component 4</shortName>
        <ecNumber evidence="8">3.1.26.5</ecNumber>
    </recommendedName>
    <alternativeName>
        <fullName evidence="8">Rpp21</fullName>
    </alternativeName>
</protein>
<feature type="binding site" evidence="8">
    <location>
        <position position="56"/>
    </location>
    <ligand>
        <name>Zn(2+)</name>
        <dbReference type="ChEBI" id="CHEBI:29105"/>
    </ligand>
</feature>
<evidence type="ECO:0000313" key="9">
    <source>
        <dbReference type="EMBL" id="VFJ13344.1"/>
    </source>
</evidence>
<evidence type="ECO:0000313" key="10">
    <source>
        <dbReference type="Proteomes" id="UP000294299"/>
    </source>
</evidence>
<dbReference type="AlphaFoldDB" id="A0A484IEE4"/>
<feature type="binding site" evidence="8">
    <location>
        <position position="88"/>
    </location>
    <ligand>
        <name>Zn(2+)</name>
        <dbReference type="ChEBI" id="CHEBI:29105"/>
    </ligand>
</feature>
<comment type="subcellular location">
    <subcellularLocation>
        <location evidence="8">Cytoplasm</location>
    </subcellularLocation>
</comment>
<gene>
    <name evidence="9" type="primary">rnp</name>
    <name evidence="8" type="synonym">rnp4</name>
    <name evidence="9" type="ORF">NFRAN_1022</name>
</gene>
<evidence type="ECO:0000256" key="3">
    <source>
        <dbReference type="ARBA" id="ARBA00022722"/>
    </source>
</evidence>
<dbReference type="InterPro" id="IPR007175">
    <property type="entry name" value="Rpr2/Snm1/Rpp21"/>
</dbReference>
<proteinExistence type="inferred from homology"/>
<keyword evidence="4 8" id="KW-0479">Metal-binding</keyword>
<dbReference type="GO" id="GO:0030677">
    <property type="term" value="C:ribonuclease P complex"/>
    <property type="evidence" value="ECO:0007669"/>
    <property type="project" value="UniProtKB-UniRule"/>
</dbReference>
<dbReference type="GeneID" id="39420466"/>
<dbReference type="Gene3D" id="1.20.5.420">
    <property type="entry name" value="Immunoglobulin FC, subunit C"/>
    <property type="match status" value="1"/>
</dbReference>
<dbReference type="HAMAP" id="MF_00757">
    <property type="entry name" value="RNase_P_4"/>
    <property type="match status" value="1"/>
</dbReference>
<dbReference type="RefSeq" id="WP_134483240.1">
    <property type="nucleotide sequence ID" value="NZ_LR216287.1"/>
</dbReference>
<organism evidence="9 10">
    <name type="scientific">Candidatus Nitrosocosmicus franklandianus</name>
    <dbReference type="NCBI Taxonomy" id="1798806"/>
    <lineage>
        <taxon>Archaea</taxon>
        <taxon>Nitrososphaerota</taxon>
        <taxon>Nitrososphaeria</taxon>
        <taxon>Nitrososphaerales</taxon>
        <taxon>Nitrososphaeraceae</taxon>
        <taxon>Candidatus Nitrosocosmicus</taxon>
    </lineage>
</organism>
<comment type="catalytic activity">
    <reaction evidence="8">
        <text>Endonucleolytic cleavage of RNA, removing 5'-extranucleotides from tRNA precursor.</text>
        <dbReference type="EC" id="3.1.26.5"/>
    </reaction>
</comment>
<dbReference type="EC" id="3.1.26.5" evidence="8"/>
<evidence type="ECO:0000256" key="6">
    <source>
        <dbReference type="ARBA" id="ARBA00022801"/>
    </source>
</evidence>
<comment type="function">
    <text evidence="8">Part of ribonuclease P, a protein complex that generates mature tRNA molecules by cleaving their 5'-ends.</text>
</comment>
<evidence type="ECO:0000256" key="1">
    <source>
        <dbReference type="ARBA" id="ARBA00022490"/>
    </source>
</evidence>
<keyword evidence="5 8" id="KW-0255">Endonuclease</keyword>
<dbReference type="GO" id="GO:0008270">
    <property type="term" value="F:zinc ion binding"/>
    <property type="evidence" value="ECO:0007669"/>
    <property type="project" value="UniProtKB-UniRule"/>
</dbReference>
<evidence type="ECO:0000256" key="2">
    <source>
        <dbReference type="ARBA" id="ARBA00022694"/>
    </source>
</evidence>
<keyword evidence="7 8" id="KW-0862">Zinc</keyword>
<keyword evidence="10" id="KW-1185">Reference proteome</keyword>
<dbReference type="PIRSF" id="PIRSF004878">
    <property type="entry name" value="RNase_P_4"/>
    <property type="match status" value="1"/>
</dbReference>
<dbReference type="EMBL" id="LR216287">
    <property type="protein sequence ID" value="VFJ13344.1"/>
    <property type="molecule type" value="Genomic_DNA"/>
</dbReference>
<comment type="similarity">
    <text evidence="8">Belongs to the eukaryotic/archaeal RNase P protein component 4 family.</text>
</comment>
<evidence type="ECO:0000256" key="7">
    <source>
        <dbReference type="ARBA" id="ARBA00022833"/>
    </source>
</evidence>
<keyword evidence="1 8" id="KW-0963">Cytoplasm</keyword>
<accession>A0A484IEE4</accession>
<dbReference type="GO" id="GO:0004526">
    <property type="term" value="F:ribonuclease P activity"/>
    <property type="evidence" value="ECO:0007669"/>
    <property type="project" value="UniProtKB-UniRule"/>
</dbReference>
<evidence type="ECO:0000256" key="8">
    <source>
        <dbReference type="HAMAP-Rule" id="MF_00757"/>
    </source>
</evidence>
<keyword evidence="3 8" id="KW-0540">Nuclease</keyword>
<sequence length="102" mass="12066">MKKSIAKQIAFQRVKNLIDTALYSSDEFALDHIKIARKIISKYKLKIPFEYKILFCKNCKRYIVPGKDSRIRIGRSNTKALRITCKYCNHTYRKVIEKISHN</sequence>
<dbReference type="GO" id="GO:0001682">
    <property type="term" value="P:tRNA 5'-leader removal"/>
    <property type="evidence" value="ECO:0007669"/>
    <property type="project" value="UniProtKB-UniRule"/>
</dbReference>
<reference evidence="9 10" key="1">
    <citation type="submission" date="2019-02" db="EMBL/GenBank/DDBJ databases">
        <authorList>
            <person name="Lehtovirta-Morley E L."/>
        </authorList>
    </citation>
    <scope>NUCLEOTIDE SEQUENCE [LARGE SCALE GENOMIC DNA]</scope>
    <source>
        <strain evidence="9">NFRAN1</strain>
    </source>
</reference>
<dbReference type="GO" id="GO:0005737">
    <property type="term" value="C:cytoplasm"/>
    <property type="evidence" value="ECO:0007669"/>
    <property type="project" value="UniProtKB-SubCell"/>
</dbReference>
<dbReference type="Proteomes" id="UP000294299">
    <property type="component" value="Chromosome NFRAN"/>
</dbReference>
<dbReference type="Pfam" id="PF04032">
    <property type="entry name" value="Rpr2"/>
    <property type="match status" value="1"/>
</dbReference>
<evidence type="ECO:0000256" key="4">
    <source>
        <dbReference type="ARBA" id="ARBA00022723"/>
    </source>
</evidence>
<keyword evidence="2 8" id="KW-0819">tRNA processing</keyword>
<keyword evidence="6 8" id="KW-0378">Hydrolase</keyword>
<name>A0A484IEE4_9ARCH</name>
<dbReference type="Gene3D" id="6.20.50.20">
    <property type="match status" value="1"/>
</dbReference>
<dbReference type="InterPro" id="IPR016432">
    <property type="entry name" value="RNP4"/>
</dbReference>
<dbReference type="OrthoDB" id="10058at2157"/>